<evidence type="ECO:0000313" key="2">
    <source>
        <dbReference type="EMBL" id="VVJ24148.1"/>
    </source>
</evidence>
<dbReference type="AlphaFoldDB" id="A0A6I8M352"/>
<evidence type="ECO:0000256" key="1">
    <source>
        <dbReference type="SAM" id="MobiDB-lite"/>
    </source>
</evidence>
<keyword evidence="3" id="KW-1185">Reference proteome</keyword>
<dbReference type="EMBL" id="CABVGP010000003">
    <property type="protein sequence ID" value="VVJ24148.1"/>
    <property type="molecule type" value="Genomic_DNA"/>
</dbReference>
<proteinExistence type="predicted"/>
<name>A0A6I8M352_9PSEU</name>
<organism evidence="2 3">
    <name type="scientific">Amycolatopsis camponoti</name>
    <dbReference type="NCBI Taxonomy" id="2606593"/>
    <lineage>
        <taxon>Bacteria</taxon>
        <taxon>Bacillati</taxon>
        <taxon>Actinomycetota</taxon>
        <taxon>Actinomycetes</taxon>
        <taxon>Pseudonocardiales</taxon>
        <taxon>Pseudonocardiaceae</taxon>
        <taxon>Amycolatopsis</taxon>
    </lineage>
</organism>
<dbReference type="Proteomes" id="UP000399805">
    <property type="component" value="Unassembled WGS sequence"/>
</dbReference>
<evidence type="ECO:0000313" key="3">
    <source>
        <dbReference type="Proteomes" id="UP000399805"/>
    </source>
</evidence>
<protein>
    <submittedName>
        <fullName evidence="2">Uncharacterized protein</fullName>
    </submittedName>
</protein>
<feature type="region of interest" description="Disordered" evidence="1">
    <location>
        <begin position="261"/>
        <end position="285"/>
    </location>
</feature>
<accession>A0A6I8M352</accession>
<sequence>MSKPAGAMIDPGRLFAPGRDECALTIWRADACVKAVRIRRGASVLVGRGENLATERIETGRHHVTIPATEPWISRRHLLVHHTGRGVRLAVLEGVPNPGRIRYWGELDWRRVASGQAWEARDGLIAFRLTDRPDDWVITLTADLTEEDRERSSAEQTGPVTERATQNVIEVTPPQRDAIVAALIDAVRWPPPAGSSRIRGWTELPTGDAHRMAYKRLVGAADTDPDFPWQDRGRRGVDPVLLQLLIESEAITYASVQRAHPWRPGSPEGLIPARRAADTERGEQS</sequence>
<feature type="compositionally biased region" description="Basic and acidic residues" evidence="1">
    <location>
        <begin position="275"/>
        <end position="285"/>
    </location>
</feature>
<reference evidence="2 3" key="1">
    <citation type="submission" date="2019-09" db="EMBL/GenBank/DDBJ databases">
        <authorList>
            <person name="Leyn A S."/>
        </authorList>
    </citation>
    <scope>NUCLEOTIDE SEQUENCE [LARGE SCALE GENOMIC DNA]</scope>
    <source>
        <strain evidence="2">AA231_1</strain>
    </source>
</reference>
<gene>
    <name evidence="2" type="ORF">AA23TX_09022</name>
</gene>